<feature type="transmembrane region" description="Helical" evidence="1">
    <location>
        <begin position="125"/>
        <end position="143"/>
    </location>
</feature>
<protein>
    <submittedName>
        <fullName evidence="2">Uncharacterized protein</fullName>
    </submittedName>
</protein>
<keyword evidence="3" id="KW-1185">Reference proteome</keyword>
<dbReference type="EMBL" id="JAAABI010000001">
    <property type="protein sequence ID" value="NAY91338.1"/>
    <property type="molecule type" value="Genomic_DNA"/>
</dbReference>
<evidence type="ECO:0000256" key="1">
    <source>
        <dbReference type="SAM" id="Phobius"/>
    </source>
</evidence>
<proteinExistence type="predicted"/>
<dbReference type="Proteomes" id="UP000667650">
    <property type="component" value="Unassembled WGS sequence"/>
</dbReference>
<name>A0A964TC72_9FLAO</name>
<evidence type="ECO:0000313" key="3">
    <source>
        <dbReference type="Proteomes" id="UP000667650"/>
    </source>
</evidence>
<dbReference type="RefSeq" id="WP_166522706.1">
    <property type="nucleotide sequence ID" value="NZ_JAAABI010000001.1"/>
</dbReference>
<accession>A0A964TC72</accession>
<evidence type="ECO:0000313" key="2">
    <source>
        <dbReference type="EMBL" id="NAY91338.1"/>
    </source>
</evidence>
<feature type="transmembrane region" description="Helical" evidence="1">
    <location>
        <begin position="55"/>
        <end position="78"/>
    </location>
</feature>
<keyword evidence="1" id="KW-1133">Transmembrane helix</keyword>
<feature type="transmembrane region" description="Helical" evidence="1">
    <location>
        <begin position="99"/>
        <end position="119"/>
    </location>
</feature>
<sequence>MKRTISSYLLIALLIFLAIGAIPSGFSLVMDPSGESIGFPPELLDQLQRSPFKDFLIPGFFLITLFGIFPLLAVYGLIVRKEKKWMQKMNPYKDQHWSWTFSYYSGLLLILWINMQLFFGIEFGLLHFAYTMLGILIVFLTHLPSTRRDCSVH</sequence>
<organism evidence="2 3">
    <name type="scientific">Flagellimonas ochracea</name>
    <dbReference type="NCBI Taxonomy" id="2696472"/>
    <lineage>
        <taxon>Bacteria</taxon>
        <taxon>Pseudomonadati</taxon>
        <taxon>Bacteroidota</taxon>
        <taxon>Flavobacteriia</taxon>
        <taxon>Flavobacteriales</taxon>
        <taxon>Flavobacteriaceae</taxon>
        <taxon>Flagellimonas</taxon>
    </lineage>
</organism>
<keyword evidence="1" id="KW-0812">Transmembrane</keyword>
<reference evidence="2" key="1">
    <citation type="submission" date="2020-01" db="EMBL/GenBank/DDBJ databases">
        <title>Muricauda ochracea sp. nov., isolated from a tidal flat of Garorim bay in Korea.</title>
        <authorList>
            <person name="Kim D."/>
            <person name="Yoo Y."/>
            <person name="Kim J.-J."/>
        </authorList>
    </citation>
    <scope>NUCLEOTIDE SEQUENCE</scope>
    <source>
        <strain evidence="2">JGD-17</strain>
    </source>
</reference>
<comment type="caution">
    <text evidence="2">The sequence shown here is derived from an EMBL/GenBank/DDBJ whole genome shotgun (WGS) entry which is preliminary data.</text>
</comment>
<gene>
    <name evidence="2" type="ORF">GTQ34_05345</name>
</gene>
<dbReference type="AlphaFoldDB" id="A0A964TC72"/>
<keyword evidence="1" id="KW-0472">Membrane</keyword>